<reference evidence="1 2" key="1">
    <citation type="submission" date="2020-04" db="EMBL/GenBank/DDBJ databases">
        <title>Perkinsus olseni comparative genomics.</title>
        <authorList>
            <person name="Bogema D.R."/>
        </authorList>
    </citation>
    <scope>NUCLEOTIDE SEQUENCE [LARGE SCALE GENOMIC DNA]</scope>
    <source>
        <strain evidence="1">00978-12</strain>
    </source>
</reference>
<sequence>MASEISRPTDGKKETSCRSRLKFCILFPPSSSWLVVIEDERRACTETTRSQRCMLSGRPEPPDSVAQLIRCVRKAIMNGKTIEYLEYAPHNAMWAMVTSSGSVWIDCGRMDSNSAYYQSLQRVLAECPHVRGLSLGSAEFECWILIHSDGKGVRTYGRLPDGLTRDIGEAINLGGGVDFVGILKNTAPYYQVVSRQGYCYGVINGERHVEGILTDTATGLEMHWDRDGGVFFKNIPESLERELRRVMSI</sequence>
<organism evidence="1 2">
    <name type="scientific">Perkinsus olseni</name>
    <name type="common">Perkinsus atlanticus</name>
    <dbReference type="NCBI Taxonomy" id="32597"/>
    <lineage>
        <taxon>Eukaryota</taxon>
        <taxon>Sar</taxon>
        <taxon>Alveolata</taxon>
        <taxon>Perkinsozoa</taxon>
        <taxon>Perkinsea</taxon>
        <taxon>Perkinsida</taxon>
        <taxon>Perkinsidae</taxon>
        <taxon>Perkinsus</taxon>
    </lineage>
</organism>
<dbReference type="EMBL" id="JABANP010000669">
    <property type="protein sequence ID" value="KAF4679929.1"/>
    <property type="molecule type" value="Genomic_DNA"/>
</dbReference>
<protein>
    <submittedName>
        <fullName evidence="1">Uncharacterized protein</fullName>
    </submittedName>
</protein>
<evidence type="ECO:0000313" key="2">
    <source>
        <dbReference type="Proteomes" id="UP000541610"/>
    </source>
</evidence>
<evidence type="ECO:0000313" key="1">
    <source>
        <dbReference type="EMBL" id="KAF4679929.1"/>
    </source>
</evidence>
<comment type="caution">
    <text evidence="1">The sequence shown here is derived from an EMBL/GenBank/DDBJ whole genome shotgun (WGS) entry which is preliminary data.</text>
</comment>
<dbReference type="AlphaFoldDB" id="A0A7J6N7M8"/>
<name>A0A7J6N7M8_PEROL</name>
<gene>
    <name evidence="1" type="ORF">FOZ60_014302</name>
</gene>
<dbReference type="Proteomes" id="UP000541610">
    <property type="component" value="Unassembled WGS sequence"/>
</dbReference>
<proteinExistence type="predicted"/>
<accession>A0A7J6N7M8</accession>